<protein>
    <recommendedName>
        <fullName evidence="5">Glycosyl transferase CAP10 domain-containing protein</fullName>
    </recommendedName>
</protein>
<dbReference type="PANTHER" id="PTHR12203">
    <property type="entry name" value="KDEL LYS-ASP-GLU-LEU CONTAINING - RELATED"/>
    <property type="match status" value="1"/>
</dbReference>
<evidence type="ECO:0000313" key="7">
    <source>
        <dbReference type="Proteomes" id="UP000613740"/>
    </source>
</evidence>
<evidence type="ECO:0000256" key="3">
    <source>
        <dbReference type="SAM" id="MobiDB-lite"/>
    </source>
</evidence>
<comment type="caution">
    <text evidence="6">The sequence shown here is derived from an EMBL/GenBank/DDBJ whole genome shotgun (WGS) entry which is preliminary data.</text>
</comment>
<feature type="compositionally biased region" description="Gly residues" evidence="3">
    <location>
        <begin position="439"/>
        <end position="451"/>
    </location>
</feature>
<proteinExistence type="inferred from homology"/>
<dbReference type="OrthoDB" id="2012775at2759"/>
<sequence>MLAHARGERGPRTRPALRMVHALLLMCLSCAKVRAQGAAPADAPVVLTEAPGFHRASDAEMEEAGLYRDNLDADFAPWTNRRYSVRQLYELVATLVKGRPQKYLSLVVIKNNRVGWLPLAARPMALTLSRMKAIASGLRNATRAGLSFPDSLYLMNVWDEGRCVRDEHSAGGALPKTVSGGGSKGGSGGKAKPAKPRSPKTPACTVPLFSLIKSWDYGAADSAETDVLLPFFNHVYENLYVYPWGKKHDKALMRAAMQAQMKPNSTRLWIMKLQETHPDGQRLLDAGITNNLNKKKKVKLANFVTIPDHARWKYLLSADGFTASCRLGKLMGTNSVVLKETTEWIEYYYRSLKAGTHFVPFTKDDVLQVLLELEKDPQRCQRVSAAAQQFAYTYLSQHGKAMYVRRALLKYNGLFDDISDFMSQLVWEPPPDDLAGGSSSSGGGSSGGSSGSGADAAAAAGAGGGGLTLVGLMEQMKAFADDKKAARR</sequence>
<dbReference type="GO" id="GO:0016740">
    <property type="term" value="F:transferase activity"/>
    <property type="evidence" value="ECO:0007669"/>
    <property type="project" value="UniProtKB-KW"/>
</dbReference>
<feature type="chain" id="PRO_5032652421" description="Glycosyl transferase CAP10 domain-containing protein" evidence="4">
    <location>
        <begin position="36"/>
        <end position="488"/>
    </location>
</feature>
<reference evidence="6" key="1">
    <citation type="journal article" date="2020" name="bioRxiv">
        <title>Comparative genomics of Chlamydomonas.</title>
        <authorList>
            <person name="Craig R.J."/>
            <person name="Hasan A.R."/>
            <person name="Ness R.W."/>
            <person name="Keightley P.D."/>
        </authorList>
    </citation>
    <scope>NUCLEOTIDE SEQUENCE</scope>
    <source>
        <strain evidence="6">CCAP 11/173</strain>
    </source>
</reference>
<comment type="similarity">
    <text evidence="1">Belongs to the glycosyltransferase 90 family.</text>
</comment>
<keyword evidence="7" id="KW-1185">Reference proteome</keyword>
<evidence type="ECO:0000256" key="4">
    <source>
        <dbReference type="SAM" id="SignalP"/>
    </source>
</evidence>
<evidence type="ECO:0000259" key="5">
    <source>
        <dbReference type="SMART" id="SM00672"/>
    </source>
</evidence>
<dbReference type="Pfam" id="PF05686">
    <property type="entry name" value="Glyco_transf_90"/>
    <property type="match status" value="1"/>
</dbReference>
<evidence type="ECO:0000256" key="2">
    <source>
        <dbReference type="ARBA" id="ARBA00022679"/>
    </source>
</evidence>
<dbReference type="AlphaFoldDB" id="A0A835W9R3"/>
<dbReference type="PANTHER" id="PTHR12203:SF35">
    <property type="entry name" value="PROTEIN O-GLUCOSYLTRANSFERASE 1"/>
    <property type="match status" value="1"/>
</dbReference>
<keyword evidence="4" id="KW-0732">Signal</keyword>
<feature type="region of interest" description="Disordered" evidence="3">
    <location>
        <begin position="169"/>
        <end position="201"/>
    </location>
</feature>
<dbReference type="EMBL" id="JAEHOD010000034">
    <property type="protein sequence ID" value="KAG2442031.1"/>
    <property type="molecule type" value="Genomic_DNA"/>
</dbReference>
<dbReference type="InterPro" id="IPR006598">
    <property type="entry name" value="CAP10"/>
</dbReference>
<evidence type="ECO:0000256" key="1">
    <source>
        <dbReference type="ARBA" id="ARBA00010118"/>
    </source>
</evidence>
<keyword evidence="2" id="KW-0808">Transferase</keyword>
<feature type="domain" description="Glycosyl transferase CAP10" evidence="5">
    <location>
        <begin position="205"/>
        <end position="412"/>
    </location>
</feature>
<name>A0A835W9R3_9CHLO</name>
<evidence type="ECO:0000313" key="6">
    <source>
        <dbReference type="EMBL" id="KAG2442031.1"/>
    </source>
</evidence>
<gene>
    <name evidence="6" type="ORF">HYH02_009823</name>
</gene>
<feature type="compositionally biased region" description="Gly residues" evidence="3">
    <location>
        <begin position="179"/>
        <end position="189"/>
    </location>
</feature>
<dbReference type="InterPro" id="IPR051091">
    <property type="entry name" value="O-Glucosyltr/Glycosyltrsf_90"/>
</dbReference>
<organism evidence="6 7">
    <name type="scientific">Chlamydomonas schloesseri</name>
    <dbReference type="NCBI Taxonomy" id="2026947"/>
    <lineage>
        <taxon>Eukaryota</taxon>
        <taxon>Viridiplantae</taxon>
        <taxon>Chlorophyta</taxon>
        <taxon>core chlorophytes</taxon>
        <taxon>Chlorophyceae</taxon>
        <taxon>CS clade</taxon>
        <taxon>Chlamydomonadales</taxon>
        <taxon>Chlamydomonadaceae</taxon>
        <taxon>Chlamydomonas</taxon>
    </lineage>
</organism>
<feature type="region of interest" description="Disordered" evidence="3">
    <location>
        <begin position="432"/>
        <end position="461"/>
    </location>
</feature>
<dbReference type="Proteomes" id="UP000613740">
    <property type="component" value="Unassembled WGS sequence"/>
</dbReference>
<feature type="signal peptide" evidence="4">
    <location>
        <begin position="1"/>
        <end position="35"/>
    </location>
</feature>
<dbReference type="SMART" id="SM00672">
    <property type="entry name" value="CAP10"/>
    <property type="match status" value="1"/>
</dbReference>
<accession>A0A835W9R3</accession>